<evidence type="ECO:0000256" key="1">
    <source>
        <dbReference type="ARBA" id="ARBA00000213"/>
    </source>
</evidence>
<feature type="region of interest" description="Interaction with DNA" evidence="8">
    <location>
        <begin position="194"/>
        <end position="199"/>
    </location>
</feature>
<dbReference type="InterPro" id="IPR023405">
    <property type="entry name" value="Topo_IA_core_domain"/>
</dbReference>
<comment type="catalytic activity">
    <reaction evidence="1 8">
        <text>ATP-independent breakage of single-stranded DNA, followed by passage and rejoining.</text>
        <dbReference type="EC" id="5.6.2.1"/>
    </reaction>
</comment>
<feature type="site" description="Interaction with DNA" evidence="8">
    <location>
        <position position="185"/>
    </location>
</feature>
<evidence type="ECO:0000256" key="8">
    <source>
        <dbReference type="HAMAP-Rule" id="MF_00953"/>
    </source>
</evidence>
<dbReference type="NCBIfam" id="TIGR01056">
    <property type="entry name" value="topB"/>
    <property type="match status" value="1"/>
</dbReference>
<dbReference type="EMBL" id="MLHH01000011">
    <property type="protein sequence ID" value="OOF36461.1"/>
    <property type="molecule type" value="Genomic_DNA"/>
</dbReference>
<dbReference type="InterPro" id="IPR013824">
    <property type="entry name" value="Topo_IA_cen_sub1"/>
</dbReference>
<keyword evidence="7 8" id="KW-0413">Isomerase</keyword>
<dbReference type="SMART" id="SM00437">
    <property type="entry name" value="TOP1Ac"/>
    <property type="match status" value="1"/>
</dbReference>
<keyword evidence="4 8" id="KW-0460">Magnesium</keyword>
<comment type="cofactor">
    <cofactor evidence="8">
        <name>Mg(2+)</name>
        <dbReference type="ChEBI" id="CHEBI:18420"/>
    </cofactor>
    <text evidence="8">Binds two Mg(2+) per subunit.</text>
</comment>
<feature type="binding site" evidence="8">
    <location>
        <position position="103"/>
    </location>
    <ligand>
        <name>Mg(2+)</name>
        <dbReference type="ChEBI" id="CHEBI:18420"/>
        <label>1</label>
        <note>catalytic</note>
    </ligand>
</feature>
<organism evidence="12 13">
    <name type="scientific">Rodentibacter heidelbergensis</name>
    <dbReference type="NCBI Taxonomy" id="1908258"/>
    <lineage>
        <taxon>Bacteria</taxon>
        <taxon>Pseudomonadati</taxon>
        <taxon>Pseudomonadota</taxon>
        <taxon>Gammaproteobacteria</taxon>
        <taxon>Pasteurellales</taxon>
        <taxon>Pasteurellaceae</taxon>
        <taxon>Rodentibacter</taxon>
    </lineage>
</organism>
<reference evidence="12 13" key="1">
    <citation type="submission" date="2016-10" db="EMBL/GenBank/DDBJ databases">
        <title>Rodentibacter gen. nov. and new species.</title>
        <authorList>
            <person name="Christensen H."/>
        </authorList>
    </citation>
    <scope>NUCLEOTIDE SEQUENCE [LARGE SCALE GENOMIC DNA]</scope>
    <source>
        <strain evidence="12 13">Ac69</strain>
    </source>
</reference>
<dbReference type="CDD" id="cd03362">
    <property type="entry name" value="TOPRIM_TopoIA_TopoIII"/>
    <property type="match status" value="1"/>
</dbReference>
<dbReference type="GO" id="GO:0006265">
    <property type="term" value="P:DNA topological change"/>
    <property type="evidence" value="ECO:0007669"/>
    <property type="project" value="UniProtKB-UniRule"/>
</dbReference>
<evidence type="ECO:0000313" key="13">
    <source>
        <dbReference type="Proteomes" id="UP000189437"/>
    </source>
</evidence>
<dbReference type="InterPro" id="IPR034144">
    <property type="entry name" value="TOPRIM_TopoIII"/>
</dbReference>
<evidence type="ECO:0000256" key="2">
    <source>
        <dbReference type="ARBA" id="ARBA00009446"/>
    </source>
</evidence>
<dbReference type="SMART" id="SM00436">
    <property type="entry name" value="TOP1Bc"/>
    <property type="match status" value="1"/>
</dbReference>
<feature type="binding site" evidence="8">
    <location>
        <position position="105"/>
    </location>
    <ligand>
        <name>Mg(2+)</name>
        <dbReference type="ChEBI" id="CHEBI:18420"/>
        <label>2</label>
    </ligand>
</feature>
<dbReference type="InterPro" id="IPR003602">
    <property type="entry name" value="Topo_IA_DNA-bd_dom"/>
</dbReference>
<feature type="site" description="Interaction with DNA" evidence="8">
    <location>
        <position position="339"/>
    </location>
</feature>
<dbReference type="GO" id="GO:0003917">
    <property type="term" value="F:DNA topoisomerase type I (single strand cut, ATP-independent) activity"/>
    <property type="evidence" value="ECO:0007669"/>
    <property type="project" value="UniProtKB-UniRule"/>
</dbReference>
<dbReference type="OrthoDB" id="9803554at2"/>
<name>A0A1V3I9L7_9PAST</name>
<evidence type="ECO:0000256" key="4">
    <source>
        <dbReference type="ARBA" id="ARBA00022842"/>
    </source>
</evidence>
<dbReference type="Gene3D" id="1.10.290.10">
    <property type="entry name" value="Topoisomerase I, domain 4"/>
    <property type="match status" value="1"/>
</dbReference>
<dbReference type="GO" id="GO:0003677">
    <property type="term" value="F:DNA binding"/>
    <property type="evidence" value="ECO:0007669"/>
    <property type="project" value="UniProtKB-KW"/>
</dbReference>
<dbReference type="InterPro" id="IPR005738">
    <property type="entry name" value="TopoIII"/>
</dbReference>
<proteinExistence type="inferred from homology"/>
<feature type="domain" description="Toprim" evidence="10">
    <location>
        <begin position="1"/>
        <end position="134"/>
    </location>
</feature>
<dbReference type="PROSITE" id="PS50880">
    <property type="entry name" value="TOPRIM"/>
    <property type="match status" value="1"/>
</dbReference>
<feature type="binding site" evidence="8">
    <location>
        <position position="7"/>
    </location>
    <ligand>
        <name>Mg(2+)</name>
        <dbReference type="ChEBI" id="CHEBI:18420"/>
        <label>1</label>
        <note>catalytic</note>
    </ligand>
</feature>
<keyword evidence="5 8" id="KW-0799">Topoisomerase</keyword>
<dbReference type="HAMAP" id="MF_00953">
    <property type="entry name" value="Topoisom_3_prok"/>
    <property type="match status" value="1"/>
</dbReference>
<dbReference type="STRING" id="1908258.BKK48_05605"/>
<dbReference type="Gene3D" id="3.40.50.140">
    <property type="match status" value="1"/>
</dbReference>
<evidence type="ECO:0000259" key="10">
    <source>
        <dbReference type="PROSITE" id="PS50880"/>
    </source>
</evidence>
<feature type="binding site" evidence="8">
    <location>
        <position position="103"/>
    </location>
    <ligand>
        <name>Mg(2+)</name>
        <dbReference type="ChEBI" id="CHEBI:18420"/>
        <label>2</label>
    </ligand>
</feature>
<dbReference type="InterPro" id="IPR003601">
    <property type="entry name" value="Topo_IA_2"/>
</dbReference>
<dbReference type="NCBIfam" id="NF005829">
    <property type="entry name" value="PRK07726.1"/>
    <property type="match status" value="1"/>
</dbReference>
<evidence type="ECO:0000259" key="11">
    <source>
        <dbReference type="PROSITE" id="PS52039"/>
    </source>
</evidence>
<dbReference type="CDD" id="cd00186">
    <property type="entry name" value="TOP1Ac"/>
    <property type="match status" value="1"/>
</dbReference>
<dbReference type="InterPro" id="IPR023406">
    <property type="entry name" value="Topo_IA_AS"/>
</dbReference>
<keyword evidence="6 8" id="KW-0238">DNA-binding</keyword>
<dbReference type="InterPro" id="IPR000380">
    <property type="entry name" value="Topo_IA"/>
</dbReference>
<feature type="region of interest" description="Disordered" evidence="9">
    <location>
        <begin position="634"/>
        <end position="654"/>
    </location>
</feature>
<dbReference type="FunFam" id="3.40.50.140:FF:000004">
    <property type="entry name" value="DNA topoisomerase 3"/>
    <property type="match status" value="1"/>
</dbReference>
<dbReference type="Pfam" id="PF01751">
    <property type="entry name" value="Toprim"/>
    <property type="match status" value="1"/>
</dbReference>
<feature type="site" description="Interaction with DNA" evidence="8">
    <location>
        <position position="170"/>
    </location>
</feature>
<dbReference type="PROSITE" id="PS00396">
    <property type="entry name" value="TOPO_IA_1"/>
    <property type="match status" value="1"/>
</dbReference>
<dbReference type="PRINTS" id="PR00417">
    <property type="entry name" value="PRTPISMRASEI"/>
</dbReference>
<comment type="function">
    <text evidence="8">Releases the supercoiling and torsional tension of DNA, which is introduced during the DNA replication and transcription, by transiently cleaving and rejoining one strand of the DNA duplex. Introduces a single-strand break via transesterification at a target site in duplex DNA. The scissile phosphodiester is attacked by the catalytic tyrosine of the enzyme, resulting in the formation of a DNA-(5'-phosphotyrosyl)-enzyme intermediate and the expulsion of a 3'-OH DNA strand. The free DNA strand then undergoes passage around the unbroken strand, thus removing DNA supercoils. Finally, in the religation step, the DNA 3'-OH attacks the covalent intermediate to expel the active-site tyrosine and restore the DNA phosphodiester backbone.</text>
</comment>
<dbReference type="GO" id="GO:0006281">
    <property type="term" value="P:DNA repair"/>
    <property type="evidence" value="ECO:0007669"/>
    <property type="project" value="TreeGrafter"/>
</dbReference>
<dbReference type="EC" id="5.6.2.1" evidence="8"/>
<dbReference type="InterPro" id="IPR013497">
    <property type="entry name" value="Topo_IA_cen"/>
</dbReference>
<evidence type="ECO:0000256" key="5">
    <source>
        <dbReference type="ARBA" id="ARBA00023029"/>
    </source>
</evidence>
<dbReference type="Proteomes" id="UP000189437">
    <property type="component" value="Unassembled WGS sequence"/>
</dbReference>
<dbReference type="Gene3D" id="2.70.20.10">
    <property type="entry name" value="Topoisomerase I, domain 3"/>
    <property type="match status" value="1"/>
</dbReference>
<accession>A0A1V3I9L7</accession>
<dbReference type="PANTHER" id="PTHR11390">
    <property type="entry name" value="PROKARYOTIC DNA TOPOISOMERASE"/>
    <property type="match status" value="1"/>
</dbReference>
<dbReference type="Gene3D" id="1.10.460.10">
    <property type="entry name" value="Topoisomerase I, domain 2"/>
    <property type="match status" value="1"/>
</dbReference>
<evidence type="ECO:0000256" key="9">
    <source>
        <dbReference type="SAM" id="MobiDB-lite"/>
    </source>
</evidence>
<evidence type="ECO:0000256" key="7">
    <source>
        <dbReference type="ARBA" id="ARBA00023235"/>
    </source>
</evidence>
<evidence type="ECO:0000256" key="6">
    <source>
        <dbReference type="ARBA" id="ARBA00023125"/>
    </source>
</evidence>
<feature type="site" description="Interaction with DNA" evidence="8">
    <location>
        <position position="178"/>
    </location>
</feature>
<dbReference type="GO" id="GO:0006310">
    <property type="term" value="P:DNA recombination"/>
    <property type="evidence" value="ECO:0007669"/>
    <property type="project" value="TreeGrafter"/>
</dbReference>
<dbReference type="Pfam" id="PF01131">
    <property type="entry name" value="Topoisom_bac"/>
    <property type="match status" value="1"/>
</dbReference>
<dbReference type="InterPro" id="IPR013826">
    <property type="entry name" value="Topo_IA_cen_sub3"/>
</dbReference>
<feature type="site" description="Interaction with DNA" evidence="8">
    <location>
        <position position="61"/>
    </location>
</feature>
<dbReference type="SUPFAM" id="SSF56712">
    <property type="entry name" value="Prokaryotic type I DNA topoisomerase"/>
    <property type="match status" value="1"/>
</dbReference>
<comment type="caution">
    <text evidence="12">The sequence shown here is derived from an EMBL/GenBank/DDBJ whole genome shotgun (WGS) entry which is preliminary data.</text>
</comment>
<sequence length="654" mass="74394">MRLFIAEKPSLARAIADVLPKPHQRGDGFIKCGDKDVVTWCVGHLLEQAEPDVYDPKFKQWRLEHLPIIPEKWQLLPRKEAKKQLAVVEKLIHQADELVNAGDPDREGQLLVDEVFSYAKLSAEKRDKIQRCLISDLNPSAVEKAVNKLQPNRNFIPLSTSALARARADWLYGINMTRAYTIRGRQAGYNGVLSVGRVQTPVLGLIVRRDLDIEHFQPKDFYEVLAWINPEGQVEKTTEKSTALFSALWQPSKACENYQDEDGRVLSKALAENVVKRIKSQPAEVTDYKDVREKETAPLPYSLSALQIDAAKRFGLSAQAVLDICQRLYETHRLITYPRSDNRYLPEEHFAERQQVLKAIAVHSETYQTLPSVVDTNQKNRCWNDKKVEAHHAIIPTVKNRAVNLTQEERHIYDLIARQYLMQFCPDAEYRKSKITLNIAGGTFIAQARNLQVAGWKALLGKEDDTENPEPLLPIVKKGQILYCERGEMISKKTQPPKPFTDATLLSAMTGIARFVQDKELKKILRETDGLGTEATRAGIIELLFKRGFLTKKGRNIHSTETGRILIQALPDIATQPDMTAHWEAQLTDISQKQATYQQFMHGVNQMLPDLVRFVDFNALRQLSRVSQTVQKTEKTQKSAVKKSKTVHREKAID</sequence>
<dbReference type="InterPro" id="IPR013825">
    <property type="entry name" value="Topo_IA_cen_sub2"/>
</dbReference>
<dbReference type="RefSeq" id="WP_077427172.1">
    <property type="nucleotide sequence ID" value="NZ_MLHH01000011.1"/>
</dbReference>
<dbReference type="SMART" id="SM00493">
    <property type="entry name" value="TOPRIM"/>
    <property type="match status" value="1"/>
</dbReference>
<dbReference type="PROSITE" id="PS52039">
    <property type="entry name" value="TOPO_IA_2"/>
    <property type="match status" value="1"/>
</dbReference>
<dbReference type="GO" id="GO:0043597">
    <property type="term" value="C:cytoplasmic replication fork"/>
    <property type="evidence" value="ECO:0007669"/>
    <property type="project" value="TreeGrafter"/>
</dbReference>
<keyword evidence="3 8" id="KW-0479">Metal-binding</keyword>
<evidence type="ECO:0000313" key="12">
    <source>
        <dbReference type="EMBL" id="OOF36461.1"/>
    </source>
</evidence>
<feature type="active site" description="O-(5'-phospho-DNA)-tyrosine intermediate" evidence="8">
    <location>
        <position position="337"/>
    </location>
</feature>
<dbReference type="InterPro" id="IPR006171">
    <property type="entry name" value="TOPRIM_dom"/>
</dbReference>
<protein>
    <recommendedName>
        <fullName evidence="8">DNA topoisomerase 3</fullName>
        <ecNumber evidence="8">5.6.2.1</ecNumber>
    </recommendedName>
    <alternativeName>
        <fullName evidence="8">DNA topoisomerase III</fullName>
    </alternativeName>
</protein>
<dbReference type="AlphaFoldDB" id="A0A1V3I9L7"/>
<keyword evidence="13" id="KW-1185">Reference proteome</keyword>
<feature type="domain" description="Topo IA-type catalytic" evidence="11">
    <location>
        <begin position="155"/>
        <end position="612"/>
    </location>
</feature>
<dbReference type="PANTHER" id="PTHR11390:SF21">
    <property type="entry name" value="DNA TOPOISOMERASE 3-ALPHA"/>
    <property type="match status" value="1"/>
</dbReference>
<dbReference type="GO" id="GO:0000287">
    <property type="term" value="F:magnesium ion binding"/>
    <property type="evidence" value="ECO:0007669"/>
    <property type="project" value="UniProtKB-UniRule"/>
</dbReference>
<comment type="similarity">
    <text evidence="2 8">Belongs to the type IA topoisomerase family.</text>
</comment>
<gene>
    <name evidence="8" type="primary">topB</name>
    <name evidence="12" type="ORF">BKK48_05605</name>
</gene>
<dbReference type="FunFam" id="1.10.290.10:FF:000004">
    <property type="entry name" value="DNA topoisomerase 3"/>
    <property type="match status" value="1"/>
</dbReference>
<evidence type="ECO:0000256" key="3">
    <source>
        <dbReference type="ARBA" id="ARBA00022723"/>
    </source>
</evidence>